<feature type="domain" description="SLC12A transporter C-terminal" evidence="10">
    <location>
        <begin position="739"/>
        <end position="939"/>
    </location>
</feature>
<gene>
    <name evidence="11" type="ORF">BCR44DRAFT_1458137</name>
</gene>
<feature type="transmembrane region" description="Helical" evidence="8">
    <location>
        <begin position="143"/>
        <end position="165"/>
    </location>
</feature>
<feature type="domain" description="Amino acid permease/ SLC12A" evidence="9">
    <location>
        <begin position="155"/>
        <end position="581"/>
    </location>
</feature>
<dbReference type="InterPro" id="IPR018491">
    <property type="entry name" value="SLC12_C"/>
</dbReference>
<evidence type="ECO:0000256" key="6">
    <source>
        <dbReference type="ARBA" id="ARBA00023136"/>
    </source>
</evidence>
<evidence type="ECO:0000256" key="5">
    <source>
        <dbReference type="ARBA" id="ARBA00022989"/>
    </source>
</evidence>
<evidence type="ECO:0000256" key="8">
    <source>
        <dbReference type="SAM" id="Phobius"/>
    </source>
</evidence>
<evidence type="ECO:0000256" key="3">
    <source>
        <dbReference type="ARBA" id="ARBA00022448"/>
    </source>
</evidence>
<dbReference type="Gene3D" id="1.20.1740.10">
    <property type="entry name" value="Amino acid/polyamine transporter I"/>
    <property type="match status" value="1"/>
</dbReference>
<feature type="transmembrane region" description="Helical" evidence="8">
    <location>
        <begin position="384"/>
        <end position="407"/>
    </location>
</feature>
<feature type="transmembrane region" description="Helical" evidence="8">
    <location>
        <begin position="529"/>
        <end position="553"/>
    </location>
</feature>
<feature type="region of interest" description="Disordered" evidence="7">
    <location>
        <begin position="106"/>
        <end position="126"/>
    </location>
</feature>
<evidence type="ECO:0000313" key="11">
    <source>
        <dbReference type="EMBL" id="ORZ40037.1"/>
    </source>
</evidence>
<evidence type="ECO:0000313" key="12">
    <source>
        <dbReference type="Proteomes" id="UP000193411"/>
    </source>
</evidence>
<evidence type="ECO:0000259" key="9">
    <source>
        <dbReference type="Pfam" id="PF00324"/>
    </source>
</evidence>
<dbReference type="PANTHER" id="PTHR11827:SF72">
    <property type="entry name" value="GH08340P"/>
    <property type="match status" value="1"/>
</dbReference>
<dbReference type="FunFam" id="1.20.1740.10:FF:000013">
    <property type="entry name" value="Solute carrier family 12 member"/>
    <property type="match status" value="1"/>
</dbReference>
<dbReference type="PANTHER" id="PTHR11827">
    <property type="entry name" value="SOLUTE CARRIER FAMILY 12, CATION COTRANSPORTERS"/>
    <property type="match status" value="1"/>
</dbReference>
<comment type="caution">
    <text evidence="11">The sequence shown here is derived from an EMBL/GenBank/DDBJ whole genome shotgun (WGS) entry which is preliminary data.</text>
</comment>
<dbReference type="Pfam" id="PF03522">
    <property type="entry name" value="SLC12"/>
    <property type="match status" value="1"/>
</dbReference>
<comment type="subcellular location">
    <subcellularLocation>
        <location evidence="1">Membrane</location>
        <topology evidence="1">Multi-pass membrane protein</topology>
    </subcellularLocation>
</comment>
<accession>A0A1Y2HZK8</accession>
<evidence type="ECO:0000256" key="1">
    <source>
        <dbReference type="ARBA" id="ARBA00004141"/>
    </source>
</evidence>
<keyword evidence="12" id="KW-1185">Reference proteome</keyword>
<feature type="compositionally biased region" description="Polar residues" evidence="7">
    <location>
        <begin position="111"/>
        <end position="121"/>
    </location>
</feature>
<protein>
    <submittedName>
        <fullName evidence="11">Amino acid permease-domain-containing protein</fullName>
    </submittedName>
</protein>
<comment type="similarity">
    <text evidence="2">Belongs to the SLC12A transporter family.</text>
</comment>
<reference evidence="11 12" key="1">
    <citation type="submission" date="2016-07" db="EMBL/GenBank/DDBJ databases">
        <title>Pervasive Adenine N6-methylation of Active Genes in Fungi.</title>
        <authorList>
            <consortium name="DOE Joint Genome Institute"/>
            <person name="Mondo S.J."/>
            <person name="Dannebaum R.O."/>
            <person name="Kuo R.C."/>
            <person name="Labutti K."/>
            <person name="Haridas S."/>
            <person name="Kuo A."/>
            <person name="Salamov A."/>
            <person name="Ahrendt S.R."/>
            <person name="Lipzen A."/>
            <person name="Sullivan W."/>
            <person name="Andreopoulos W.B."/>
            <person name="Clum A."/>
            <person name="Lindquist E."/>
            <person name="Daum C."/>
            <person name="Ramamoorthy G.K."/>
            <person name="Gryganskyi A."/>
            <person name="Culley D."/>
            <person name="Magnuson J.K."/>
            <person name="James T.Y."/>
            <person name="O'Malley M.A."/>
            <person name="Stajich J.E."/>
            <person name="Spatafora J.W."/>
            <person name="Visel A."/>
            <person name="Grigoriev I.V."/>
        </authorList>
    </citation>
    <scope>NUCLEOTIDE SEQUENCE [LARGE SCALE GENOMIC DNA]</scope>
    <source>
        <strain evidence="11 12">PL171</strain>
    </source>
</reference>
<dbReference type="EMBL" id="MCFL01000004">
    <property type="protein sequence ID" value="ORZ40037.1"/>
    <property type="molecule type" value="Genomic_DNA"/>
</dbReference>
<dbReference type="Pfam" id="PF00324">
    <property type="entry name" value="AA_permease"/>
    <property type="match status" value="1"/>
</dbReference>
<dbReference type="GO" id="GO:0015377">
    <property type="term" value="F:chloride:monoatomic cation symporter activity"/>
    <property type="evidence" value="ECO:0007669"/>
    <property type="project" value="InterPro"/>
</dbReference>
<dbReference type="InterPro" id="IPR004842">
    <property type="entry name" value="SLC12A_fam"/>
</dbReference>
<proteinExistence type="inferred from homology"/>
<feature type="transmembrane region" description="Helical" evidence="8">
    <location>
        <begin position="427"/>
        <end position="448"/>
    </location>
</feature>
<dbReference type="OrthoDB" id="2020542at2759"/>
<evidence type="ECO:0000256" key="7">
    <source>
        <dbReference type="SAM" id="MobiDB-lite"/>
    </source>
</evidence>
<evidence type="ECO:0000259" key="10">
    <source>
        <dbReference type="Pfam" id="PF03522"/>
    </source>
</evidence>
<feature type="transmembrane region" description="Helical" evidence="8">
    <location>
        <begin position="264"/>
        <end position="283"/>
    </location>
</feature>
<name>A0A1Y2HZK8_9FUNG</name>
<dbReference type="AlphaFoldDB" id="A0A1Y2HZK8"/>
<organism evidence="11 12">
    <name type="scientific">Catenaria anguillulae PL171</name>
    <dbReference type="NCBI Taxonomy" id="765915"/>
    <lineage>
        <taxon>Eukaryota</taxon>
        <taxon>Fungi</taxon>
        <taxon>Fungi incertae sedis</taxon>
        <taxon>Blastocladiomycota</taxon>
        <taxon>Blastocladiomycetes</taxon>
        <taxon>Blastocladiales</taxon>
        <taxon>Catenariaceae</taxon>
        <taxon>Catenaria</taxon>
    </lineage>
</organism>
<feature type="transmembrane region" description="Helical" evidence="8">
    <location>
        <begin position="493"/>
        <end position="517"/>
    </location>
</feature>
<dbReference type="GO" id="GO:0016020">
    <property type="term" value="C:membrane"/>
    <property type="evidence" value="ECO:0007669"/>
    <property type="project" value="UniProtKB-SubCell"/>
</dbReference>
<keyword evidence="3" id="KW-0813">Transport</keyword>
<dbReference type="InterPro" id="IPR004841">
    <property type="entry name" value="AA-permease/SLC12A_dom"/>
</dbReference>
<feature type="transmembrane region" description="Helical" evidence="8">
    <location>
        <begin position="469"/>
        <end position="487"/>
    </location>
</feature>
<dbReference type="STRING" id="765915.A0A1Y2HZK8"/>
<feature type="transmembrane region" description="Helical" evidence="8">
    <location>
        <begin position="221"/>
        <end position="244"/>
    </location>
</feature>
<dbReference type="Proteomes" id="UP000193411">
    <property type="component" value="Unassembled WGS sequence"/>
</dbReference>
<feature type="transmembrane region" description="Helical" evidence="8">
    <location>
        <begin position="289"/>
        <end position="309"/>
    </location>
</feature>
<keyword evidence="6 8" id="KW-0472">Membrane</keyword>
<feature type="transmembrane region" description="Helical" evidence="8">
    <location>
        <begin position="177"/>
        <end position="201"/>
    </location>
</feature>
<evidence type="ECO:0000256" key="2">
    <source>
        <dbReference type="ARBA" id="ARBA00010593"/>
    </source>
</evidence>
<sequence length="940" mass="101870">MFSSNRTSSSCSSTTAIGLWAGSRRVLIAPLNPHNSSSRLLVDALIDTSTPATGDSDAQDSGGRPVGPSYPLLPSHLMLGQNPAELTVNSVTSALALFEEDGTNRRPVSHVLQSSTPNTPTEPAHPSAFLGLPPPAPPPPAPMLGIVSGVFLPVLQCIVGIVYFARLGWIIGVSGVGLTLSYLAVAVTCTMITAASMGAILSGGPYYLLSRTLGKEVGGSIGLLYFLSLAFSVATNVIGAVEVLREHILPEFFGFNDARQTDRLTGTIAITAIIALTLLRPSIVNRSVAALGALTFLTLVLMLGSLVSAPRLTESHPDIVNPHPDLATAFPPHFGAPNTQGVPQNASWVSQFALFFPMVTGIMAGVNKSGLVCNPSRAIPRGTLAAILVSTAVYFLTTLLMGAMIRPEALRTQPLLILSIVSWPHPAVGYTATLTAALGVAMQASLGAQGMLRAMARDQLLSFDRWLKFKYAVPLTTLTFAVGLILVGELNQIAPIATQCFLITYAGLNAATALGGFTRTPGWRPTWPLYHWTLSLAGTILCLGLMFLLSWWVALVSLAVTLIVYRVIELHGAKGSWGAEGWWSLALQMAQQNLWRLESIPNATPGIWRPQVLAFLPPDDPETHRHIAALVKQLKKSGGLSIVCACIVTSDLNAAVKQSRASRVTSELQAMLRDLRVEAFAQAVMCRSWLDGVYWRFRGEGCRGKWANEFVETIRSVIILEKALLLVKGVEGWPIAMPQAGTIDVYWIVHDGGILRLLPWLFQRHSVWRGCKLRVFAVAQLCDNSIEMERNLIESLEVLRIQAEAHVLEIGEQDVSEFVHEMTLRMESRHALLEQLSAAASPGMRRRVRQCSKSCALTAAELSRCRRIRRANKRRVDFINTSVRINQLMQEHSANASLIFCNLPAPNAQQPALDYVEYLETLCSGIPRIILVKGNGLEVV</sequence>
<keyword evidence="4 8" id="KW-0812">Transmembrane</keyword>
<keyword evidence="5 8" id="KW-1133">Transmembrane helix</keyword>
<evidence type="ECO:0000256" key="4">
    <source>
        <dbReference type="ARBA" id="ARBA00022692"/>
    </source>
</evidence>